<dbReference type="Proteomes" id="UP001054854">
    <property type="component" value="Unassembled WGS sequence"/>
</dbReference>
<gene>
    <name evidence="3" type="ORF">TPA0910_87720</name>
</gene>
<comment type="caution">
    <text evidence="3">The sequence shown here is derived from an EMBL/GenBank/DDBJ whole genome shotgun (WGS) entry which is preliminary data.</text>
</comment>
<evidence type="ECO:0000313" key="3">
    <source>
        <dbReference type="EMBL" id="GHJ34339.1"/>
    </source>
</evidence>
<reference evidence="3" key="1">
    <citation type="submission" date="2024-05" db="EMBL/GenBank/DDBJ databases">
        <title>Whole genome shotgun sequence of Streptomyces hygroscopicus NBRC 113678.</title>
        <authorList>
            <person name="Komaki H."/>
            <person name="Tamura T."/>
        </authorList>
    </citation>
    <scope>NUCLEOTIDE SEQUENCE</scope>
    <source>
        <strain evidence="3">N11-34</strain>
    </source>
</reference>
<keyword evidence="1" id="KW-0175">Coiled coil</keyword>
<keyword evidence="4" id="KW-1185">Reference proteome</keyword>
<organism evidence="3 4">
    <name type="scientific">Streptomyces hygroscopicus</name>
    <dbReference type="NCBI Taxonomy" id="1912"/>
    <lineage>
        <taxon>Bacteria</taxon>
        <taxon>Bacillati</taxon>
        <taxon>Actinomycetota</taxon>
        <taxon>Actinomycetes</taxon>
        <taxon>Kitasatosporales</taxon>
        <taxon>Streptomycetaceae</taxon>
        <taxon>Streptomyces</taxon>
        <taxon>Streptomyces violaceusniger group</taxon>
    </lineage>
</organism>
<name>A0ABQ3UFG4_STRHY</name>
<proteinExistence type="predicted"/>
<feature type="region of interest" description="Disordered" evidence="2">
    <location>
        <begin position="1"/>
        <end position="60"/>
    </location>
</feature>
<evidence type="ECO:0000256" key="2">
    <source>
        <dbReference type="SAM" id="MobiDB-lite"/>
    </source>
</evidence>
<feature type="compositionally biased region" description="Pro residues" evidence="2">
    <location>
        <begin position="41"/>
        <end position="57"/>
    </location>
</feature>
<feature type="compositionally biased region" description="Basic residues" evidence="2">
    <location>
        <begin position="1"/>
        <end position="10"/>
    </location>
</feature>
<accession>A0ABQ3UFG4</accession>
<dbReference type="RefSeq" id="WP_236260152.1">
    <property type="nucleotide sequence ID" value="NZ_BNEK01000007.1"/>
</dbReference>
<feature type="coiled-coil region" evidence="1">
    <location>
        <begin position="101"/>
        <end position="149"/>
    </location>
</feature>
<protein>
    <submittedName>
        <fullName evidence="3">Uncharacterized protein</fullName>
    </submittedName>
</protein>
<feature type="region of interest" description="Disordered" evidence="2">
    <location>
        <begin position="183"/>
        <end position="263"/>
    </location>
</feature>
<evidence type="ECO:0000313" key="4">
    <source>
        <dbReference type="Proteomes" id="UP001054854"/>
    </source>
</evidence>
<feature type="compositionally biased region" description="Pro residues" evidence="2">
    <location>
        <begin position="211"/>
        <end position="236"/>
    </location>
</feature>
<dbReference type="EMBL" id="BNEK01000007">
    <property type="protein sequence ID" value="GHJ34339.1"/>
    <property type="molecule type" value="Genomic_DNA"/>
</dbReference>
<evidence type="ECO:0000256" key="1">
    <source>
        <dbReference type="SAM" id="Coils"/>
    </source>
</evidence>
<sequence length="263" mass="27691">MRRPALHHPHTSPATPGWAHPYAPSPLSPILYADGGDPDPTAAPPPADPPKPGPPPSRVFTQDEVTALAAKEKAQGERAGARAALEKWAADNGFSNVDDAAAFIEEARKAREAQLSEQEKQAQKLEADRKAVEAEKANLAAERRTIRLEQTLTRLGAVDSTNDQGEEVPNLQDAMAMLERELRASGDDSPEAVATAAEKIKKRRPELFGVTPPPTPGTPPPAPGGAPAGGPPPRTPAPAKDAIRSAARQRAIDMGLRAADDAA</sequence>